<proteinExistence type="predicted"/>
<name>C8XGC5_NAKMY</name>
<organism evidence="3 4">
    <name type="scientific">Nakamurella multipartita (strain ATCC 700099 / DSM 44233 / CIP 104796 / JCM 9543 / NBRC 105858 / Y-104)</name>
    <name type="common">Microsphaera multipartita</name>
    <dbReference type="NCBI Taxonomy" id="479431"/>
    <lineage>
        <taxon>Bacteria</taxon>
        <taxon>Bacillati</taxon>
        <taxon>Actinomycetota</taxon>
        <taxon>Actinomycetes</taxon>
        <taxon>Nakamurellales</taxon>
        <taxon>Nakamurellaceae</taxon>
        <taxon>Nakamurella</taxon>
    </lineage>
</organism>
<evidence type="ECO:0000256" key="1">
    <source>
        <dbReference type="SAM" id="MobiDB-lite"/>
    </source>
</evidence>
<protein>
    <recommendedName>
        <fullName evidence="2">DUF222 domain-containing protein</fullName>
    </recommendedName>
</protein>
<dbReference type="AlphaFoldDB" id="C8XGC5"/>
<sequence length="512" mass="56221">MFVSERRNGDRALVWRSTPPAPPLPGELWTPDRTVRHPSDGPRRASKYAVHQGLAPRTADDAVRHLAEYRHRIATTAAGGALAQFLQHRPARPDQELALPDQDRLWANVLVDSIQARERLIAHLQGGQVADLAELSRNYPGLREFLSTEIALALGVAESTATRRLDEAEAFTTRLPATFAALHAGDISDRKARAVHQGTGDVTPDVARQVERDVLPELPHSTMPQVHELIAAAVIRRDPLGADDRHDRARGRRSITRHHLTDGMGTLKVFSTLQDIATIHTALTAMGEASATPDDERTADNRRVDALVDVCADVLDHGRWREQPLPTQQRRRPHVHVTMPLTALLPGPPTGDMATLAGYGPITPVQARQIAADATLRRLVCDPLSGTLLDHGRTTYEPPVALADHVLARDLTCVMPGCRQSAWRCELDHTEPFRPGRVTGGSTSAANLAPACKHHHRAKDGGGFRLVRTATGYAWTTPLERTYERPNTRLWAPAPEDRPPPPPPEDPDPPPF</sequence>
<gene>
    <name evidence="3" type="ordered locus">Namu_3830</name>
</gene>
<dbReference type="InParanoid" id="C8XGC5"/>
<reference evidence="3 4" key="2">
    <citation type="journal article" date="2010" name="Stand. Genomic Sci.">
        <title>Complete genome sequence of Nakamurella multipartita type strain (Y-104).</title>
        <authorList>
            <person name="Tice H."/>
            <person name="Mayilraj S."/>
            <person name="Sims D."/>
            <person name="Lapidus A."/>
            <person name="Nolan M."/>
            <person name="Lucas S."/>
            <person name="Glavina Del Rio T."/>
            <person name="Copeland A."/>
            <person name="Cheng J.F."/>
            <person name="Meincke L."/>
            <person name="Bruce D."/>
            <person name="Goodwin L."/>
            <person name="Pitluck S."/>
            <person name="Ivanova N."/>
            <person name="Mavromatis K."/>
            <person name="Ovchinnikova G."/>
            <person name="Pati A."/>
            <person name="Chen A."/>
            <person name="Palaniappan K."/>
            <person name="Land M."/>
            <person name="Hauser L."/>
            <person name="Chang Y.J."/>
            <person name="Jeffries C.D."/>
            <person name="Detter J.C."/>
            <person name="Brettin T."/>
            <person name="Rohde M."/>
            <person name="Goker M."/>
            <person name="Bristow J."/>
            <person name="Eisen J.A."/>
            <person name="Markowitz V."/>
            <person name="Hugenholtz P."/>
            <person name="Kyrpides N.C."/>
            <person name="Klenk H.P."/>
            <person name="Chen F."/>
        </authorList>
    </citation>
    <scope>NUCLEOTIDE SEQUENCE [LARGE SCALE GENOMIC DNA]</scope>
    <source>
        <strain evidence="4">ATCC 700099 / DSM 44233 / CIP 104796 / JCM 9543 / NBRC 105858 / Y-104</strain>
    </source>
</reference>
<feature type="compositionally biased region" description="Basic and acidic residues" evidence="1">
    <location>
        <begin position="33"/>
        <end position="43"/>
    </location>
</feature>
<evidence type="ECO:0000313" key="4">
    <source>
        <dbReference type="Proteomes" id="UP000002218"/>
    </source>
</evidence>
<dbReference type="Gene3D" id="1.10.30.50">
    <property type="match status" value="1"/>
</dbReference>
<dbReference type="InterPro" id="IPR003870">
    <property type="entry name" value="DUF222"/>
</dbReference>
<evidence type="ECO:0000259" key="2">
    <source>
        <dbReference type="Pfam" id="PF02720"/>
    </source>
</evidence>
<dbReference type="Pfam" id="PF02720">
    <property type="entry name" value="DUF222"/>
    <property type="match status" value="1"/>
</dbReference>
<feature type="compositionally biased region" description="Basic and acidic residues" evidence="1">
    <location>
        <begin position="1"/>
        <end position="10"/>
    </location>
</feature>
<feature type="region of interest" description="Disordered" evidence="1">
    <location>
        <begin position="484"/>
        <end position="512"/>
    </location>
</feature>
<dbReference type="HOGENOM" id="CLU_021786_4_2_11"/>
<feature type="region of interest" description="Disordered" evidence="1">
    <location>
        <begin position="1"/>
        <end position="46"/>
    </location>
</feature>
<dbReference type="eggNOG" id="COG1403">
    <property type="taxonomic scope" value="Bacteria"/>
</dbReference>
<reference evidence="4" key="1">
    <citation type="submission" date="2009-09" db="EMBL/GenBank/DDBJ databases">
        <title>The complete genome of Nakamurella multipartita DSM 44233.</title>
        <authorList>
            <consortium name="US DOE Joint Genome Institute (JGI-PGF)"/>
            <person name="Lucas S."/>
            <person name="Copeland A."/>
            <person name="Lapidus A."/>
            <person name="Glavina del Rio T."/>
            <person name="Dalin E."/>
            <person name="Tice H."/>
            <person name="Bruce D."/>
            <person name="Goodwin L."/>
            <person name="Pitluck S."/>
            <person name="Kyrpides N."/>
            <person name="Mavromatis K."/>
            <person name="Ivanova N."/>
            <person name="Ovchinnikova G."/>
            <person name="Sims D."/>
            <person name="Meincke L."/>
            <person name="Brettin T."/>
            <person name="Detter J.C."/>
            <person name="Han C."/>
            <person name="Larimer F."/>
            <person name="Land M."/>
            <person name="Hauser L."/>
            <person name="Markowitz V."/>
            <person name="Cheng J.-F."/>
            <person name="Hugenholtz P."/>
            <person name="Woyke T."/>
            <person name="Wu D."/>
            <person name="Klenk H.-P."/>
            <person name="Eisen J.A."/>
        </authorList>
    </citation>
    <scope>NUCLEOTIDE SEQUENCE [LARGE SCALE GENOMIC DNA]</scope>
    <source>
        <strain evidence="4">ATCC 700099 / DSM 44233 / CIP 104796 / JCM 9543 / NBRC 105858 / Y-104</strain>
    </source>
</reference>
<dbReference type="EMBL" id="CP001737">
    <property type="protein sequence ID" value="ACV80127.1"/>
    <property type="molecule type" value="Genomic_DNA"/>
</dbReference>
<accession>C8XGC5</accession>
<dbReference type="CDD" id="cd00085">
    <property type="entry name" value="HNHc"/>
    <property type="match status" value="1"/>
</dbReference>
<dbReference type="KEGG" id="nml:Namu_3830"/>
<dbReference type="STRING" id="479431.Namu_3830"/>
<dbReference type="Proteomes" id="UP000002218">
    <property type="component" value="Chromosome"/>
</dbReference>
<keyword evidence="4" id="KW-1185">Reference proteome</keyword>
<evidence type="ECO:0000313" key="3">
    <source>
        <dbReference type="EMBL" id="ACV80127.1"/>
    </source>
</evidence>
<dbReference type="InterPro" id="IPR003615">
    <property type="entry name" value="HNH_nuc"/>
</dbReference>
<dbReference type="RefSeq" id="WP_015748954.1">
    <property type="nucleotide sequence ID" value="NC_013235.1"/>
</dbReference>
<dbReference type="OrthoDB" id="5140334at2"/>
<feature type="domain" description="DUF222" evidence="2">
    <location>
        <begin position="145"/>
        <end position="410"/>
    </location>
</feature>